<evidence type="ECO:0000256" key="1">
    <source>
        <dbReference type="ARBA" id="ARBA00022614"/>
    </source>
</evidence>
<dbReference type="Gene3D" id="3.80.10.10">
    <property type="entry name" value="Ribonuclease Inhibitor"/>
    <property type="match status" value="4"/>
</dbReference>
<protein>
    <submittedName>
        <fullName evidence="6">LRRCT domain-containing protein</fullName>
    </submittedName>
</protein>
<dbReference type="WBParaSite" id="Pan_g23375.t1">
    <property type="protein sequence ID" value="Pan_g23375.t1"/>
    <property type="gene ID" value="Pan_g23375"/>
</dbReference>
<keyword evidence="4" id="KW-0732">Signal</keyword>
<organism evidence="5 6">
    <name type="scientific">Panagrellus redivivus</name>
    <name type="common">Microworm</name>
    <dbReference type="NCBI Taxonomy" id="6233"/>
    <lineage>
        <taxon>Eukaryota</taxon>
        <taxon>Metazoa</taxon>
        <taxon>Ecdysozoa</taxon>
        <taxon>Nematoda</taxon>
        <taxon>Chromadorea</taxon>
        <taxon>Rhabditida</taxon>
        <taxon>Tylenchina</taxon>
        <taxon>Panagrolaimomorpha</taxon>
        <taxon>Panagrolaimoidea</taxon>
        <taxon>Panagrolaimidae</taxon>
        <taxon>Panagrellus</taxon>
    </lineage>
</organism>
<keyword evidence="5" id="KW-1185">Reference proteome</keyword>
<dbReference type="Proteomes" id="UP000492821">
    <property type="component" value="Unassembled WGS sequence"/>
</dbReference>
<evidence type="ECO:0000313" key="6">
    <source>
        <dbReference type="WBParaSite" id="Pan_g23375.t1"/>
    </source>
</evidence>
<reference evidence="5" key="1">
    <citation type="journal article" date="2013" name="Genetics">
        <title>The draft genome and transcriptome of Panagrellus redivivus are shaped by the harsh demands of a free-living lifestyle.</title>
        <authorList>
            <person name="Srinivasan J."/>
            <person name="Dillman A.R."/>
            <person name="Macchietto M.G."/>
            <person name="Heikkinen L."/>
            <person name="Lakso M."/>
            <person name="Fracchia K.M."/>
            <person name="Antoshechkin I."/>
            <person name="Mortazavi A."/>
            <person name="Wong G."/>
            <person name="Sternberg P.W."/>
        </authorList>
    </citation>
    <scope>NUCLEOTIDE SEQUENCE [LARGE SCALE GENOMIC DNA]</scope>
    <source>
        <strain evidence="5">MT8872</strain>
    </source>
</reference>
<dbReference type="AlphaFoldDB" id="A0A7E4VQC2"/>
<dbReference type="PROSITE" id="PS51450">
    <property type="entry name" value="LRR"/>
    <property type="match status" value="3"/>
</dbReference>
<sequence>MLGSPLALLGFIFITLITPIHTFPPAISFSPYKFQSTLEHFPICRYCLCDHHQAAVTCTGAHILINTLHLPPWTSTFHLHNVSVPRMPHFGYSPALKVLRINNCGLAEIHPLSFVPLPNLETVHLADNLLESVEDTLFSRLEKLRVLNLARNKIKDLRKVEFAISESVVLEQLNLDGNPIQIGPGPKNAWPMSRQVHLANTGLAKVNGTHFVFKPSDSCAPESCRHISIPSAAWSHIVTADLSHNPELHIDPATMPLLANLTSLNLAKTRLTWGLSTLFHPEANLRHLDIHGATLANDSRDIWHYCTSRLEWLDISNTGTKSIVLSKECTGLQWMFASDNEITEADIEATGLRVAHLDGNKLKEWPFVVGPPALQRMMHQLETLNLGKNELTSLPSEALVGFAALTTLNLAENDLVNIPKDAFPEVGFHLHYLNLSHNLIKDFPRLVLPKLQVLDLSSNDFGPEGISMNAFDGMPSLQHLHLRGNRGILDACEEEIELEGLCWVGSASKLTNLIELDVSDCAVTKISVLRELQDLQSLNLAKNELLQLDFTNLPQTLVHLNLRRNKLHSTKNLIQTTLKTTLIDLDIAENPLRCECNLFALAPLLSRQADYTDRSQYYCFAENWQHPLKSYLDSAEHFCSASEREDSSGTIATFIINSLALLVFCLVVAVIIAYFILKIYNHMHCKGWSSYTPVAQNDLPVDL</sequence>
<evidence type="ECO:0000256" key="3">
    <source>
        <dbReference type="SAM" id="Phobius"/>
    </source>
</evidence>
<keyword evidence="2" id="KW-0677">Repeat</keyword>
<keyword evidence="1" id="KW-0433">Leucine-rich repeat</keyword>
<keyword evidence="3" id="KW-0472">Membrane</keyword>
<dbReference type="InterPro" id="IPR032675">
    <property type="entry name" value="LRR_dom_sf"/>
</dbReference>
<dbReference type="InterPro" id="IPR001611">
    <property type="entry name" value="Leu-rich_rpt"/>
</dbReference>
<feature type="transmembrane region" description="Helical" evidence="3">
    <location>
        <begin position="654"/>
        <end position="677"/>
    </location>
</feature>
<evidence type="ECO:0000256" key="2">
    <source>
        <dbReference type="ARBA" id="ARBA00022737"/>
    </source>
</evidence>
<name>A0A7E4VQC2_PANRE</name>
<dbReference type="SMART" id="SM00369">
    <property type="entry name" value="LRR_TYP"/>
    <property type="match status" value="7"/>
</dbReference>
<dbReference type="PANTHER" id="PTHR45617">
    <property type="entry name" value="LEUCINE RICH REPEAT FAMILY PROTEIN"/>
    <property type="match status" value="1"/>
</dbReference>
<evidence type="ECO:0000256" key="4">
    <source>
        <dbReference type="SAM" id="SignalP"/>
    </source>
</evidence>
<dbReference type="InterPro" id="IPR003591">
    <property type="entry name" value="Leu-rich_rpt_typical-subtyp"/>
</dbReference>
<feature type="chain" id="PRO_5028977142" evidence="4">
    <location>
        <begin position="23"/>
        <end position="703"/>
    </location>
</feature>
<accession>A0A7E4VQC2</accession>
<dbReference type="SUPFAM" id="SSF52058">
    <property type="entry name" value="L domain-like"/>
    <property type="match status" value="2"/>
</dbReference>
<dbReference type="PANTHER" id="PTHR45617:SF165">
    <property type="entry name" value="COMMON DPR-INTERACTING PROTEIN-RELATED"/>
    <property type="match status" value="1"/>
</dbReference>
<keyword evidence="3" id="KW-1133">Transmembrane helix</keyword>
<proteinExistence type="predicted"/>
<evidence type="ECO:0000313" key="5">
    <source>
        <dbReference type="Proteomes" id="UP000492821"/>
    </source>
</evidence>
<dbReference type="Pfam" id="PF13855">
    <property type="entry name" value="LRR_8"/>
    <property type="match status" value="3"/>
</dbReference>
<reference evidence="6" key="2">
    <citation type="submission" date="2020-10" db="UniProtKB">
        <authorList>
            <consortium name="WormBaseParasite"/>
        </authorList>
    </citation>
    <scope>IDENTIFICATION</scope>
</reference>
<keyword evidence="3" id="KW-0812">Transmembrane</keyword>
<feature type="signal peptide" evidence="4">
    <location>
        <begin position="1"/>
        <end position="22"/>
    </location>
</feature>